<protein>
    <submittedName>
        <fullName evidence="1">Uncharacterized protein</fullName>
    </submittedName>
</protein>
<organism evidence="1 2">
    <name type="scientific">Maribacter algarum</name>
    <name type="common">ex Zhang et al. 2020</name>
    <dbReference type="NCBI Taxonomy" id="2578118"/>
    <lineage>
        <taxon>Bacteria</taxon>
        <taxon>Pseudomonadati</taxon>
        <taxon>Bacteroidota</taxon>
        <taxon>Flavobacteriia</taxon>
        <taxon>Flavobacteriales</taxon>
        <taxon>Flavobacteriaceae</taxon>
        <taxon>Maribacter</taxon>
    </lineage>
</organism>
<accession>A0A5S3PU18</accession>
<sequence>METTSSKTPDNSQYSYAYHELREKLINGSNFRELFQEVREKYNSNGEKELVSYDDVIQYLKEDLLPYFESIFNFNLFDTYVNSNTIHEPSICDALRKEYINFIYDKANDIANSLKEFKQGNKEFYKSFMATQNDFTKSIFLFVFKNSHFTGKDTYYVLNGGSNKFIKEYLTSILIQIREQPTAISSRLIQLEINRVHALLLKNANFNFLNWYLDELKSGLNDLKYVYDSQPNYGLKCSEIALKNLYHKLKREDFVDIDHTTETNFVEVFLKNWYSHESICVLKMDNPQTKYFLDQFKIHIDSKLKLSDIEKAKNITNKSGYINSSSLSASSSRNKFLGPKREEDLVALFKKP</sequence>
<dbReference type="EMBL" id="VATY01000001">
    <property type="protein sequence ID" value="TMM58440.1"/>
    <property type="molecule type" value="Genomic_DNA"/>
</dbReference>
<dbReference type="OrthoDB" id="1350655at2"/>
<comment type="caution">
    <text evidence="1">The sequence shown here is derived from an EMBL/GenBank/DDBJ whole genome shotgun (WGS) entry which is preliminary data.</text>
</comment>
<gene>
    <name evidence="1" type="ORF">FEE95_03140</name>
</gene>
<evidence type="ECO:0000313" key="2">
    <source>
        <dbReference type="Proteomes" id="UP000310314"/>
    </source>
</evidence>
<name>A0A5S3PU18_9FLAO</name>
<proteinExistence type="predicted"/>
<evidence type="ECO:0000313" key="1">
    <source>
        <dbReference type="EMBL" id="TMM58440.1"/>
    </source>
</evidence>
<dbReference type="AlphaFoldDB" id="A0A5S3PU18"/>
<keyword evidence="2" id="KW-1185">Reference proteome</keyword>
<reference evidence="1 2" key="1">
    <citation type="submission" date="2019-05" db="EMBL/GenBank/DDBJ databases">
        <authorList>
            <person name="Zhang J.-Y."/>
            <person name="Feg X."/>
            <person name="Du Z.-J."/>
        </authorList>
    </citation>
    <scope>NUCLEOTIDE SEQUENCE [LARGE SCALE GENOMIC DNA]</scope>
    <source>
        <strain evidence="1 2">RZ26</strain>
    </source>
</reference>
<dbReference type="Proteomes" id="UP000310314">
    <property type="component" value="Unassembled WGS sequence"/>
</dbReference>
<dbReference type="RefSeq" id="WP_138656373.1">
    <property type="nucleotide sequence ID" value="NZ_VATY01000001.1"/>
</dbReference>